<comment type="caution">
    <text evidence="1">The sequence shown here is derived from an EMBL/GenBank/DDBJ whole genome shotgun (WGS) entry which is preliminary data.</text>
</comment>
<evidence type="ECO:0000313" key="1">
    <source>
        <dbReference type="EMBL" id="TVU13486.1"/>
    </source>
</evidence>
<accession>A0A5J9TQ32</accession>
<evidence type="ECO:0000313" key="2">
    <source>
        <dbReference type="Proteomes" id="UP000324897"/>
    </source>
</evidence>
<name>A0A5J9TQ32_9POAL</name>
<reference evidence="1 2" key="1">
    <citation type="journal article" date="2019" name="Sci. Rep.">
        <title>A high-quality genome of Eragrostis curvula grass provides insights into Poaceae evolution and supports new strategies to enhance forage quality.</title>
        <authorList>
            <person name="Carballo J."/>
            <person name="Santos B.A.C.M."/>
            <person name="Zappacosta D."/>
            <person name="Garbus I."/>
            <person name="Selva J.P."/>
            <person name="Gallo C.A."/>
            <person name="Diaz A."/>
            <person name="Albertini E."/>
            <person name="Caccamo M."/>
            <person name="Echenique V."/>
        </authorList>
    </citation>
    <scope>NUCLEOTIDE SEQUENCE [LARGE SCALE GENOMIC DNA]</scope>
    <source>
        <strain evidence="2">cv. Victoria</strain>
        <tissue evidence="1">Leaf</tissue>
    </source>
</reference>
<feature type="non-terminal residue" evidence="1">
    <location>
        <position position="1"/>
    </location>
</feature>
<dbReference type="AlphaFoldDB" id="A0A5J9TQ32"/>
<dbReference type="EMBL" id="RWGY01000034">
    <property type="protein sequence ID" value="TVU13486.1"/>
    <property type="molecule type" value="Genomic_DNA"/>
</dbReference>
<protein>
    <submittedName>
        <fullName evidence="1">Uncharacterized protein</fullName>
    </submittedName>
</protein>
<gene>
    <name evidence="1" type="ORF">EJB05_40545</name>
</gene>
<sequence>MEVEDAGRFVLMLCRIWHVRNKFVHEGKWLDQRAMMKSCSPPDNESSLGDLMGKAKGSPGGGLKSSLCFILGEIRESSRLLPENHVAHELAQLAKRTTHTAVWRAQVPRCVESLVAHDCNHFAE</sequence>
<dbReference type="Proteomes" id="UP000324897">
    <property type="component" value="Unassembled WGS sequence"/>
</dbReference>
<dbReference type="Gramene" id="TVU13486">
    <property type="protein sequence ID" value="TVU13486"/>
    <property type="gene ID" value="EJB05_40545"/>
</dbReference>
<organism evidence="1 2">
    <name type="scientific">Eragrostis curvula</name>
    <name type="common">weeping love grass</name>
    <dbReference type="NCBI Taxonomy" id="38414"/>
    <lineage>
        <taxon>Eukaryota</taxon>
        <taxon>Viridiplantae</taxon>
        <taxon>Streptophyta</taxon>
        <taxon>Embryophyta</taxon>
        <taxon>Tracheophyta</taxon>
        <taxon>Spermatophyta</taxon>
        <taxon>Magnoliopsida</taxon>
        <taxon>Liliopsida</taxon>
        <taxon>Poales</taxon>
        <taxon>Poaceae</taxon>
        <taxon>PACMAD clade</taxon>
        <taxon>Chloridoideae</taxon>
        <taxon>Eragrostideae</taxon>
        <taxon>Eragrostidinae</taxon>
        <taxon>Eragrostis</taxon>
    </lineage>
</organism>
<keyword evidence="2" id="KW-1185">Reference proteome</keyword>
<proteinExistence type="predicted"/>